<evidence type="ECO:0000313" key="1">
    <source>
        <dbReference type="EMBL" id="KAK7948816.1"/>
    </source>
</evidence>
<gene>
    <name evidence="1" type="ORF">PG986_009702</name>
</gene>
<dbReference type="EMBL" id="JAQQWE010000006">
    <property type="protein sequence ID" value="KAK7948816.1"/>
    <property type="molecule type" value="Genomic_DNA"/>
</dbReference>
<dbReference type="Proteomes" id="UP001391051">
    <property type="component" value="Unassembled WGS sequence"/>
</dbReference>
<keyword evidence="2" id="KW-1185">Reference proteome</keyword>
<name>A0ABR1Q8E9_9PEZI</name>
<sequence>MEPVELNEELAQLLGQYARLLSNGKGPLVREFAERYGEFELPEDDGGTMRLFMFSNNPSILRAEVDHEPAVYQHTLEEVTRFELRTKQPVHGESKTWIGLQDMSVFYQLVAVVRGRVDGDEKTRFRLWDRQGRLVQPELPNPYAGRPEDEWQVFDKAGKYYLFYVLDQVTDKAVQLETYKAPTQEESLLQQRTNDLIRRTHASLEKMVEDTL</sequence>
<protein>
    <submittedName>
        <fullName evidence="1">Uncharacterized protein</fullName>
    </submittedName>
</protein>
<organism evidence="1 2">
    <name type="scientific">Apiospora aurea</name>
    <dbReference type="NCBI Taxonomy" id="335848"/>
    <lineage>
        <taxon>Eukaryota</taxon>
        <taxon>Fungi</taxon>
        <taxon>Dikarya</taxon>
        <taxon>Ascomycota</taxon>
        <taxon>Pezizomycotina</taxon>
        <taxon>Sordariomycetes</taxon>
        <taxon>Xylariomycetidae</taxon>
        <taxon>Amphisphaeriales</taxon>
        <taxon>Apiosporaceae</taxon>
        <taxon>Apiospora</taxon>
    </lineage>
</organism>
<proteinExistence type="predicted"/>
<dbReference type="GeneID" id="92078986"/>
<comment type="caution">
    <text evidence="1">The sequence shown here is derived from an EMBL/GenBank/DDBJ whole genome shotgun (WGS) entry which is preliminary data.</text>
</comment>
<dbReference type="RefSeq" id="XP_066698322.1">
    <property type="nucleotide sequence ID" value="XM_066845924.1"/>
</dbReference>
<accession>A0ABR1Q8E9</accession>
<reference evidence="1 2" key="1">
    <citation type="submission" date="2023-01" db="EMBL/GenBank/DDBJ databases">
        <title>Analysis of 21 Apiospora genomes using comparative genomics revels a genus with tremendous synthesis potential of carbohydrate active enzymes and secondary metabolites.</title>
        <authorList>
            <person name="Sorensen T."/>
        </authorList>
    </citation>
    <scope>NUCLEOTIDE SEQUENCE [LARGE SCALE GENOMIC DNA]</scope>
    <source>
        <strain evidence="1 2">CBS 24483</strain>
    </source>
</reference>
<evidence type="ECO:0000313" key="2">
    <source>
        <dbReference type="Proteomes" id="UP001391051"/>
    </source>
</evidence>